<evidence type="ECO:0000313" key="1">
    <source>
        <dbReference type="Proteomes" id="UP000095283"/>
    </source>
</evidence>
<organism evidence="1 2">
    <name type="scientific">Heterorhabditis bacteriophora</name>
    <name type="common">Entomopathogenic nematode worm</name>
    <dbReference type="NCBI Taxonomy" id="37862"/>
    <lineage>
        <taxon>Eukaryota</taxon>
        <taxon>Metazoa</taxon>
        <taxon>Ecdysozoa</taxon>
        <taxon>Nematoda</taxon>
        <taxon>Chromadorea</taxon>
        <taxon>Rhabditida</taxon>
        <taxon>Rhabditina</taxon>
        <taxon>Rhabditomorpha</taxon>
        <taxon>Strongyloidea</taxon>
        <taxon>Heterorhabditidae</taxon>
        <taxon>Heterorhabditis</taxon>
    </lineage>
</organism>
<proteinExistence type="predicted"/>
<evidence type="ECO:0000313" key="2">
    <source>
        <dbReference type="WBParaSite" id="Hba_03286"/>
    </source>
</evidence>
<dbReference type="GO" id="GO:0003676">
    <property type="term" value="F:nucleic acid binding"/>
    <property type="evidence" value="ECO:0007669"/>
    <property type="project" value="InterPro"/>
</dbReference>
<protein>
    <submittedName>
        <fullName evidence="2">DDE_3 domain-containing protein</fullName>
    </submittedName>
</protein>
<dbReference type="PANTHER" id="PTHR23022:SF135">
    <property type="entry name" value="SI:DKEY-77F5.3"/>
    <property type="match status" value="1"/>
</dbReference>
<dbReference type="InterPro" id="IPR036397">
    <property type="entry name" value="RNaseH_sf"/>
</dbReference>
<dbReference type="Proteomes" id="UP000095283">
    <property type="component" value="Unplaced"/>
</dbReference>
<name>A0A1I7WE97_HETBA</name>
<dbReference type="AlphaFoldDB" id="A0A1I7WE97"/>
<dbReference type="WBParaSite" id="Hba_03286">
    <property type="protein sequence ID" value="Hba_03286"/>
    <property type="gene ID" value="Hba_03286"/>
</dbReference>
<dbReference type="PANTHER" id="PTHR23022">
    <property type="entry name" value="TRANSPOSABLE ELEMENT-RELATED"/>
    <property type="match status" value="1"/>
</dbReference>
<dbReference type="Gene3D" id="3.30.420.10">
    <property type="entry name" value="Ribonuclease H-like superfamily/Ribonuclease H"/>
    <property type="match status" value="1"/>
</dbReference>
<dbReference type="InterPro" id="IPR052338">
    <property type="entry name" value="Transposase_5"/>
</dbReference>
<keyword evidence="1" id="KW-1185">Reference proteome</keyword>
<accession>A0A1I7WE97</accession>
<sequence>MITKAQNDLQHYGMDSIISSTIIVRKLQGYSAAAITREIQKTHTNITYKTVLNFIRAHKQQRAGISQPFRGRKFVASEVEEIKSFISNIYATNNEVTSTTLMKMIKETLGYDVKRTMLKKFRKQLGFVCKSTKSGHLIRSVNQEKRLEFCTHMLDIKVCITVENTNIIEEERFRSLSPTVCSRTKAQYNWILIPESVLFKRTTIPNIQASIQGIDLLNWASDALTGLPESPDLNPIEKVWHQLKHYLRTEYKPVSKDTLIAGIRQFWKTRMTVDQCCRYIGHIHKVMKIVRDVNGEHSGE</sequence>
<reference evidence="2" key="1">
    <citation type="submission" date="2016-11" db="UniProtKB">
        <authorList>
            <consortium name="WormBaseParasite"/>
        </authorList>
    </citation>
    <scope>IDENTIFICATION</scope>
</reference>